<proteinExistence type="predicted"/>
<evidence type="ECO:0000256" key="4">
    <source>
        <dbReference type="PROSITE-ProRule" id="PRU00023"/>
    </source>
</evidence>
<feature type="compositionally biased region" description="Low complexity" evidence="5">
    <location>
        <begin position="92"/>
        <end position="103"/>
    </location>
</feature>
<evidence type="ECO:0000313" key="6">
    <source>
        <dbReference type="EMBL" id="KAF0290249.1"/>
    </source>
</evidence>
<dbReference type="SMART" id="SM00248">
    <property type="entry name" value="ANK"/>
    <property type="match status" value="5"/>
</dbReference>
<name>A0A6A4VAT8_AMPAM</name>
<feature type="compositionally biased region" description="Low complexity" evidence="5">
    <location>
        <begin position="1075"/>
        <end position="1089"/>
    </location>
</feature>
<dbReference type="Pfam" id="PF12796">
    <property type="entry name" value="Ank_2"/>
    <property type="match status" value="1"/>
</dbReference>
<keyword evidence="2 4" id="KW-0040">ANK repeat</keyword>
<dbReference type="PROSITE" id="PS50297">
    <property type="entry name" value="ANK_REP_REGION"/>
    <property type="match status" value="2"/>
</dbReference>
<dbReference type="InterPro" id="IPR036770">
    <property type="entry name" value="Ankyrin_rpt-contain_sf"/>
</dbReference>
<dbReference type="FunFam" id="1.25.40.20:FF:000243">
    <property type="entry name" value="Uncharacterized protein, isoform D"/>
    <property type="match status" value="1"/>
</dbReference>
<feature type="compositionally biased region" description="Polar residues" evidence="5">
    <location>
        <begin position="316"/>
        <end position="333"/>
    </location>
</feature>
<feature type="compositionally biased region" description="Basic residues" evidence="5">
    <location>
        <begin position="60"/>
        <end position="72"/>
    </location>
</feature>
<feature type="region of interest" description="Disordered" evidence="5">
    <location>
        <begin position="138"/>
        <end position="199"/>
    </location>
</feature>
<dbReference type="SUPFAM" id="SSF48403">
    <property type="entry name" value="Ankyrin repeat"/>
    <property type="match status" value="1"/>
</dbReference>
<feature type="compositionally biased region" description="Low complexity" evidence="5">
    <location>
        <begin position="711"/>
        <end position="737"/>
    </location>
</feature>
<feature type="region of interest" description="Disordered" evidence="5">
    <location>
        <begin position="653"/>
        <end position="806"/>
    </location>
</feature>
<keyword evidence="3" id="KW-0175">Coiled coil</keyword>
<evidence type="ECO:0000256" key="3">
    <source>
        <dbReference type="ARBA" id="ARBA00023054"/>
    </source>
</evidence>
<dbReference type="GO" id="GO:0005856">
    <property type="term" value="C:cytoskeleton"/>
    <property type="evidence" value="ECO:0007669"/>
    <property type="project" value="TreeGrafter"/>
</dbReference>
<dbReference type="OrthoDB" id="5406014at2759"/>
<feature type="compositionally biased region" description="Low complexity" evidence="5">
    <location>
        <begin position="179"/>
        <end position="191"/>
    </location>
</feature>
<dbReference type="Gene3D" id="1.25.40.20">
    <property type="entry name" value="Ankyrin repeat-containing domain"/>
    <property type="match status" value="1"/>
</dbReference>
<organism evidence="6 7">
    <name type="scientific">Amphibalanus amphitrite</name>
    <name type="common">Striped barnacle</name>
    <name type="synonym">Balanus amphitrite</name>
    <dbReference type="NCBI Taxonomy" id="1232801"/>
    <lineage>
        <taxon>Eukaryota</taxon>
        <taxon>Metazoa</taxon>
        <taxon>Ecdysozoa</taxon>
        <taxon>Arthropoda</taxon>
        <taxon>Crustacea</taxon>
        <taxon>Multicrustacea</taxon>
        <taxon>Cirripedia</taxon>
        <taxon>Thoracica</taxon>
        <taxon>Thoracicalcarea</taxon>
        <taxon>Balanomorpha</taxon>
        <taxon>Balanoidea</taxon>
        <taxon>Balanidae</taxon>
        <taxon>Amphibalaninae</taxon>
        <taxon>Amphibalanus</taxon>
    </lineage>
</organism>
<dbReference type="PANTHER" id="PTHR24168:SF21">
    <property type="entry name" value="KANK, ISOFORM D"/>
    <property type="match status" value="1"/>
</dbReference>
<dbReference type="InterPro" id="IPR002110">
    <property type="entry name" value="Ankyrin_rpt"/>
</dbReference>
<feature type="compositionally biased region" description="Basic and acidic residues" evidence="5">
    <location>
        <begin position="79"/>
        <end position="88"/>
    </location>
</feature>
<dbReference type="PANTHER" id="PTHR24168">
    <property type="entry name" value="KN MOTIF AND ANKYRIN REPEAT DOMAIN-CONTAINING"/>
    <property type="match status" value="1"/>
</dbReference>
<evidence type="ECO:0000256" key="5">
    <source>
        <dbReference type="SAM" id="MobiDB-lite"/>
    </source>
</evidence>
<dbReference type="InterPro" id="IPR047184">
    <property type="entry name" value="KANK1-4"/>
</dbReference>
<dbReference type="InterPro" id="IPR021939">
    <property type="entry name" value="KN_motif"/>
</dbReference>
<dbReference type="Proteomes" id="UP000440578">
    <property type="component" value="Unassembled WGS sequence"/>
</dbReference>
<accession>A0A6A4VAT8</accession>
<feature type="region of interest" description="Disordered" evidence="5">
    <location>
        <begin position="617"/>
        <end position="638"/>
    </location>
</feature>
<feature type="compositionally biased region" description="Basic and acidic residues" evidence="5">
    <location>
        <begin position="217"/>
        <end position="234"/>
    </location>
</feature>
<evidence type="ECO:0000313" key="7">
    <source>
        <dbReference type="Proteomes" id="UP000440578"/>
    </source>
</evidence>
<dbReference type="AlphaFoldDB" id="A0A6A4VAT8"/>
<dbReference type="Pfam" id="PF13637">
    <property type="entry name" value="Ank_4"/>
    <property type="match status" value="1"/>
</dbReference>
<feature type="repeat" description="ANK" evidence="4">
    <location>
        <begin position="955"/>
        <end position="987"/>
    </location>
</feature>
<keyword evidence="7" id="KW-1185">Reference proteome</keyword>
<dbReference type="EMBL" id="VIIS01001968">
    <property type="protein sequence ID" value="KAF0290249.1"/>
    <property type="molecule type" value="Genomic_DNA"/>
</dbReference>
<feature type="region of interest" description="Disordered" evidence="5">
    <location>
        <begin position="537"/>
        <end position="564"/>
    </location>
</feature>
<feature type="compositionally biased region" description="Basic and acidic residues" evidence="5">
    <location>
        <begin position="249"/>
        <end position="265"/>
    </location>
</feature>
<dbReference type="GO" id="GO:0030837">
    <property type="term" value="P:negative regulation of actin filament polymerization"/>
    <property type="evidence" value="ECO:0007669"/>
    <property type="project" value="InterPro"/>
</dbReference>
<evidence type="ECO:0000256" key="1">
    <source>
        <dbReference type="ARBA" id="ARBA00022737"/>
    </source>
</evidence>
<sequence>MNGKQGGEALSFSRTIRSYNSLPRHLPSSYSVPYGYKIDLDFVRFCDSYYDNRDSQRPASRLRRTKKSHKKSYNTLLGLHKEKADKPKSISPPAQAPAHFFPPSRTQTDNKLATDLESSLGQVMSDFEETFQRSRVRQENHAYLSDGGEYRPNGRRYHSLPRPATLRSWRTVEQDLPRASSNSSLSDSSDGAGNGLGRSSDLAREMAETISSLQKLSRMEDGPELRPGHRRSEVTTHVTSEGTPGSGREQTDSRLVGRKECRMETRVTVSSNSQRQAEDTHKLSVLREEKRSMEEQLTRSRPRREPQGDPPERTTQHTVSLRSRSLSPAQDPSSPGRRVLQDATTSCRVLTRDIGVDGCPERLDATPRSVHVLTDLNAGQENQGRRKISLGSILSGHGGNRTIGVNTRRSELTVGGTHVETVAGDDSVQEILERERRRPPGVERGSQTRAAAAVSAETSTDRPPTTRDAGASTELGLDELRQMCDLRDQLDELRELQRSTRASSSETRDTFTQIKEYELGVNYVRGAFSFVKSVNCSSQTEPPPLPAPLRSAGAQTEPEPEPWRPSTRAFAAQVHPAMTSVGVQCLEEDSRGVEARPERRDVAVTAEYRRLTRSVATATDAAPDGGSAVPRVKTTMTEVTPLRSVASGEHLVNRHQGCQTAPSPAPAAAAAAPAPAAPPVSSRHQATQTLAAPPSTPPVTPADRESPLPPLSRSSSGSKIPRRMATPPTARKAAPAAPAAPTPPAMESGPTTVLESARLVSGAGQVSDAEPKQRQFGRRDTFVAPRDTESQRQELGQGDATDQVEPSPEMRAALKVLNDSLSAPGAGKGSSAVAQARALVQAEWFKVAGSRDADPLVVEDYLDVLEGMSLDLLKTVVNMADNNSNTVMHYAVSHGNFDVVSVLLDSKVVDVQRQNNAGYTCIMLLSLAHITSETHRQVVRRLFQNGDVNVRAKQHGQTALMLAVSHGRLDMVNLLLEAGADINIQDEDGSTSLMCASEHGHAAIVRVLLAHPECDTQLTDNDGCTALQVAMEAGHRDVGLLLYAHSNFSRGSSPYGSLRLKKGGSRTPGGRASATPPRGATPTGTPGLGKRSLSSLH</sequence>
<feature type="repeat" description="ANK" evidence="4">
    <location>
        <begin position="883"/>
        <end position="905"/>
    </location>
</feature>
<feature type="region of interest" description="Disordered" evidence="5">
    <location>
        <begin position="1054"/>
        <end position="1097"/>
    </location>
</feature>
<dbReference type="Pfam" id="PF12075">
    <property type="entry name" value="KN_motif"/>
    <property type="match status" value="1"/>
</dbReference>
<feature type="compositionally biased region" description="Basic and acidic residues" evidence="5">
    <location>
        <begin position="769"/>
        <end position="792"/>
    </location>
</feature>
<gene>
    <name evidence="6" type="primary">KANK1</name>
    <name evidence="6" type="ORF">FJT64_011563</name>
</gene>
<feature type="region of interest" description="Disordered" evidence="5">
    <location>
        <begin position="211"/>
        <end position="342"/>
    </location>
</feature>
<protein>
    <submittedName>
        <fullName evidence="6">KN motif and ankyrin repeat domain-containing protein 1</fullName>
    </submittedName>
</protein>
<dbReference type="PROSITE" id="PS50088">
    <property type="entry name" value="ANK_REPEAT"/>
    <property type="match status" value="2"/>
</dbReference>
<keyword evidence="1" id="KW-0677">Repeat</keyword>
<feature type="region of interest" description="Disordered" evidence="5">
    <location>
        <begin position="53"/>
        <end position="106"/>
    </location>
</feature>
<evidence type="ECO:0000256" key="2">
    <source>
        <dbReference type="ARBA" id="ARBA00023043"/>
    </source>
</evidence>
<dbReference type="PRINTS" id="PR01415">
    <property type="entry name" value="ANKYRIN"/>
</dbReference>
<feature type="compositionally biased region" description="Basic and acidic residues" evidence="5">
    <location>
        <begin position="276"/>
        <end position="315"/>
    </location>
</feature>
<comment type="caution">
    <text evidence="6">The sequence shown here is derived from an EMBL/GenBank/DDBJ whole genome shotgun (WGS) entry which is preliminary data.</text>
</comment>
<reference evidence="6 7" key="1">
    <citation type="submission" date="2019-07" db="EMBL/GenBank/DDBJ databases">
        <title>Draft genome assembly of a fouling barnacle, Amphibalanus amphitrite (Darwin, 1854): The first reference genome for Thecostraca.</title>
        <authorList>
            <person name="Kim W."/>
        </authorList>
    </citation>
    <scope>NUCLEOTIDE SEQUENCE [LARGE SCALE GENOMIC DNA]</scope>
    <source>
        <strain evidence="6">SNU_AA5</strain>
        <tissue evidence="6">Soma without cirri and trophi</tissue>
    </source>
</reference>
<dbReference type="GO" id="GO:0005737">
    <property type="term" value="C:cytoplasm"/>
    <property type="evidence" value="ECO:0007669"/>
    <property type="project" value="TreeGrafter"/>
</dbReference>
<feature type="region of interest" description="Disordered" evidence="5">
    <location>
        <begin position="434"/>
        <end position="477"/>
    </location>
</feature>